<dbReference type="InterPro" id="IPR007534">
    <property type="entry name" value="LuxE"/>
</dbReference>
<dbReference type="KEGG" id="mars:A8C75_03395"/>
<dbReference type="SUPFAM" id="SSF56801">
    <property type="entry name" value="Acetyl-CoA synthetase-like"/>
    <property type="match status" value="1"/>
</dbReference>
<dbReference type="Proteomes" id="UP000078070">
    <property type="component" value="Chromosome"/>
</dbReference>
<accession>A0A1A9EVS0</accession>
<gene>
    <name evidence="2" type="ORF">A8C75_03395</name>
</gene>
<dbReference type="AlphaFoldDB" id="A0A1A9EVS0"/>
<dbReference type="GO" id="GO:0047474">
    <property type="term" value="F:long-chain fatty acid--protein ligase activity"/>
    <property type="evidence" value="ECO:0007669"/>
    <property type="project" value="InterPro"/>
</dbReference>
<dbReference type="STRING" id="1821621.A8C75_03395"/>
<reference evidence="3" key="1">
    <citation type="submission" date="2016-05" db="EMBL/GenBank/DDBJ databases">
        <authorList>
            <person name="Baek K."/>
            <person name="Yang S.-J."/>
        </authorList>
    </citation>
    <scope>NUCLEOTIDE SEQUENCE [LARGE SCALE GENOMIC DNA]</scope>
    <source>
        <strain evidence="3">ST58-10</strain>
    </source>
</reference>
<keyword evidence="3" id="KW-1185">Reference proteome</keyword>
<dbReference type="RefSeq" id="WP_067378129.1">
    <property type="nucleotide sequence ID" value="NZ_CP015839.1"/>
</dbReference>
<dbReference type="InterPro" id="IPR042099">
    <property type="entry name" value="ANL_N_sf"/>
</dbReference>
<organism evidence="2 3">
    <name type="scientific">Marinobacterium aestuarii</name>
    <dbReference type="NCBI Taxonomy" id="1821621"/>
    <lineage>
        <taxon>Bacteria</taxon>
        <taxon>Pseudomonadati</taxon>
        <taxon>Pseudomonadota</taxon>
        <taxon>Gammaproteobacteria</taxon>
        <taxon>Oceanospirillales</taxon>
        <taxon>Oceanospirillaceae</taxon>
        <taxon>Marinobacterium</taxon>
    </lineage>
</organism>
<dbReference type="GO" id="GO:0008218">
    <property type="term" value="P:bioluminescence"/>
    <property type="evidence" value="ECO:0007669"/>
    <property type="project" value="InterPro"/>
</dbReference>
<protein>
    <submittedName>
        <fullName evidence="2">LuxE family acyl-protein synthetase</fullName>
    </submittedName>
</protein>
<dbReference type="EMBL" id="CP015839">
    <property type="protein sequence ID" value="ANG61613.1"/>
    <property type="molecule type" value="Genomic_DNA"/>
</dbReference>
<dbReference type="OrthoDB" id="3597198at2"/>
<sequence length="395" mass="44226">MSAELQSMLKKNGLDPLKVALSSVSELYSMSDETLLEFKTGLIRDAFHLHYANNAFFRSACDSKGITPESIEAPEDLIKIPLIPIELFKANDSHKLLSVSLRDIELEMRSTGTSGIPSVSRRCSDTVDNAVMGIYAMYREFLEISKGAGLYLCPSTEEIPEMGMIKALNMLAGLLDTHRFMVRQESFKPEDALAQLNDWNHKFSRHIIGPPFLINRFISYLKATNTRLKLDKSSYVITLGGWKRFSGQMLSRAEFNQECMEYLGVEESQIRDIYALVESNVVAIDDEHGVKHVSPFIHFSVRDPKQLDREVAPGEIGQLAILDPLARSTPGFMLTEDLVRLLPEPSRSGRSGQRMQYVMRLPESKEFGCCAVNLDKRLDDLEAAPAAADNCPIVA</sequence>
<dbReference type="Gene3D" id="3.40.50.12780">
    <property type="entry name" value="N-terminal domain of ligase-like"/>
    <property type="match status" value="1"/>
</dbReference>
<name>A0A1A9EVS0_9GAMM</name>
<reference evidence="2 3" key="2">
    <citation type="journal article" date="2018" name="Int. J. Syst. Evol. Microbiol.">
        <title>Marinobacterium aestuarii sp. nov., a benzene-degrading marine bacterium isolated from estuary sediment.</title>
        <authorList>
            <person name="Bae S.S."/>
            <person name="Jung J."/>
            <person name="Chung D."/>
            <person name="Baek K."/>
        </authorList>
    </citation>
    <scope>NUCLEOTIDE SEQUENCE [LARGE SCALE GENOMIC DNA]</scope>
    <source>
        <strain evidence="2 3">ST58-10</strain>
    </source>
</reference>
<proteinExistence type="predicted"/>
<evidence type="ECO:0000259" key="1">
    <source>
        <dbReference type="Pfam" id="PF04443"/>
    </source>
</evidence>
<evidence type="ECO:0000313" key="3">
    <source>
        <dbReference type="Proteomes" id="UP000078070"/>
    </source>
</evidence>
<feature type="domain" description="Acyl-protein synthetase LuxE" evidence="1">
    <location>
        <begin position="30"/>
        <end position="372"/>
    </location>
</feature>
<dbReference type="Pfam" id="PF04443">
    <property type="entry name" value="LuxE"/>
    <property type="match status" value="1"/>
</dbReference>
<evidence type="ECO:0000313" key="2">
    <source>
        <dbReference type="EMBL" id="ANG61613.1"/>
    </source>
</evidence>